<name>A0A9W9G6H1_9EURO</name>
<dbReference type="PANTHER" id="PTHR45527:SF12">
    <property type="entry name" value="NONRIBOSOMAL PEPTIDE SYNTHETASE IVOA"/>
    <property type="match status" value="1"/>
</dbReference>
<dbReference type="PROSITE" id="PS00455">
    <property type="entry name" value="AMP_BINDING"/>
    <property type="match status" value="1"/>
</dbReference>
<keyword evidence="6" id="KW-1185">Reference proteome</keyword>
<keyword evidence="1" id="KW-0596">Phosphopantetheine</keyword>
<protein>
    <submittedName>
        <fullName evidence="5">HC-toxin synthetase</fullName>
    </submittedName>
</protein>
<keyword evidence="2" id="KW-0597">Phosphoprotein</keyword>
<dbReference type="Gene3D" id="3.30.559.30">
    <property type="entry name" value="Nonribosomal peptide synthetase, condensation domain"/>
    <property type="match status" value="1"/>
</dbReference>
<evidence type="ECO:0000259" key="3">
    <source>
        <dbReference type="Pfam" id="PF00501"/>
    </source>
</evidence>
<dbReference type="SUPFAM" id="SSF52777">
    <property type="entry name" value="CoA-dependent acyltransferases"/>
    <property type="match status" value="2"/>
</dbReference>
<dbReference type="SUPFAM" id="SSF56801">
    <property type="entry name" value="Acetyl-CoA synthetase-like"/>
    <property type="match status" value="1"/>
</dbReference>
<dbReference type="AlphaFoldDB" id="A0A9W9G6H1"/>
<dbReference type="InterPro" id="IPR042099">
    <property type="entry name" value="ANL_N_sf"/>
</dbReference>
<dbReference type="InterPro" id="IPR001242">
    <property type="entry name" value="Condensation_dom"/>
</dbReference>
<evidence type="ECO:0000313" key="6">
    <source>
        <dbReference type="Proteomes" id="UP001149165"/>
    </source>
</evidence>
<dbReference type="GO" id="GO:0031177">
    <property type="term" value="F:phosphopantetheine binding"/>
    <property type="evidence" value="ECO:0007669"/>
    <property type="project" value="TreeGrafter"/>
</dbReference>
<gene>
    <name evidence="5" type="ORF">N7456_001398</name>
</gene>
<dbReference type="GO" id="GO:0005737">
    <property type="term" value="C:cytoplasm"/>
    <property type="evidence" value="ECO:0007669"/>
    <property type="project" value="TreeGrafter"/>
</dbReference>
<accession>A0A9W9G6H1</accession>
<dbReference type="Pfam" id="PF00668">
    <property type="entry name" value="Condensation"/>
    <property type="match status" value="1"/>
</dbReference>
<dbReference type="InterPro" id="IPR023213">
    <property type="entry name" value="CAT-like_dom_sf"/>
</dbReference>
<sequence length="868" mass="97152">MKLKCRPIEQAKLGFGDIKSHIAGHLKVAEVVIEDVYPCTPLQEGMMALTAKRPGQYMRYWVFGLKENVDTDRFQHAWNGLAGQMSILRTRVIQILEREMLQVVLNYGPQWSANATEDIDEFLKEERLKPMGLGEPLVRFALVSREKTSERFFVLTMHHAVVDGVSIKILLESAEKLYHNQEVPDSAPFYLFLNHHRDIEIETARYWERKLEGSDPATFSKLPAQNYDPFANEEYRYHMKKAPRLCKDGIQLSTAIWASWAILQAHYTSSRDVVFGVPVSGRQRVPIQGIEKMVAPTVATVPIRAIVDWDITVGDFLQNLQTQTTDMLPFVQVGLRRLRQINPYGDQATRFQTIIGIQRRSVVHPEDDTIVRYDSARSARRLGLFHGNALMIECQIDTDGLYVQISFDSAVMNKSEIIRISQQLEQIVQQVCGGKSQSVLLRDVEILSAKDLQDLQQWNAERPVKINRFVDEIIAENFRARPSAPAICSWDGDLTYGQFDNVTTRLAAHLTKFGVGRGFIVPLCFRRSRWMFIAMLAVIKTGAAFVFLDESLPLARMREIFSQIAARIVLTSKRAHSNLSKLSTIHTIIAADSETWLENDRVSRYSCAEEVNLRGAISTPEDTLYIAFTSGSTGKPKGVVITHSSYASVSLAHKGPMGIDHTSRVLHFASYSFDASNFEALTTFIAGACLCIPSEAMRDNDLGTAINELQAYYMFLTPTVSRLLTPADVPSVKTLLTGGEIITKSDISFWSKHVHFKIAYGPTECSAICAVLPDVLDEDAGTIGRGTGASLWIVNPTDHRMLAPVGAVGELVLEGPVIGKGYLGNDEKMGKTFTDQPKWLSKVLPREKIANFPIYLTGDLVQQEKTGS</sequence>
<evidence type="ECO:0000259" key="4">
    <source>
        <dbReference type="Pfam" id="PF00668"/>
    </source>
</evidence>
<dbReference type="InterPro" id="IPR000873">
    <property type="entry name" value="AMP-dep_synth/lig_dom"/>
</dbReference>
<dbReference type="Gene3D" id="3.30.559.10">
    <property type="entry name" value="Chloramphenicol acetyltransferase-like domain"/>
    <property type="match status" value="1"/>
</dbReference>
<dbReference type="CDD" id="cd05918">
    <property type="entry name" value="A_NRPS_SidN3_like"/>
    <property type="match status" value="1"/>
</dbReference>
<dbReference type="EMBL" id="JAPQKH010000002">
    <property type="protein sequence ID" value="KAJ5112864.1"/>
    <property type="molecule type" value="Genomic_DNA"/>
</dbReference>
<dbReference type="Gene3D" id="3.40.50.12780">
    <property type="entry name" value="N-terminal domain of ligase-like"/>
    <property type="match status" value="1"/>
</dbReference>
<organism evidence="5 6">
    <name type="scientific">Penicillium angulare</name>
    <dbReference type="NCBI Taxonomy" id="116970"/>
    <lineage>
        <taxon>Eukaryota</taxon>
        <taxon>Fungi</taxon>
        <taxon>Dikarya</taxon>
        <taxon>Ascomycota</taxon>
        <taxon>Pezizomycotina</taxon>
        <taxon>Eurotiomycetes</taxon>
        <taxon>Eurotiomycetidae</taxon>
        <taxon>Eurotiales</taxon>
        <taxon>Aspergillaceae</taxon>
        <taxon>Penicillium</taxon>
    </lineage>
</organism>
<dbReference type="GO" id="GO:0043041">
    <property type="term" value="P:amino acid activation for nonribosomal peptide biosynthetic process"/>
    <property type="evidence" value="ECO:0007669"/>
    <property type="project" value="TreeGrafter"/>
</dbReference>
<dbReference type="GO" id="GO:0003824">
    <property type="term" value="F:catalytic activity"/>
    <property type="evidence" value="ECO:0007669"/>
    <property type="project" value="InterPro"/>
</dbReference>
<dbReference type="GO" id="GO:0044550">
    <property type="term" value="P:secondary metabolite biosynthetic process"/>
    <property type="evidence" value="ECO:0007669"/>
    <property type="project" value="TreeGrafter"/>
</dbReference>
<dbReference type="OrthoDB" id="416786at2759"/>
<dbReference type="CDD" id="cd19545">
    <property type="entry name" value="FUM14_C_NRPS-like"/>
    <property type="match status" value="1"/>
</dbReference>
<dbReference type="Pfam" id="PF00501">
    <property type="entry name" value="AMP-binding"/>
    <property type="match status" value="1"/>
</dbReference>
<comment type="caution">
    <text evidence="5">The sequence shown here is derived from an EMBL/GenBank/DDBJ whole genome shotgun (WGS) entry which is preliminary data.</text>
</comment>
<dbReference type="InterPro" id="IPR020845">
    <property type="entry name" value="AMP-binding_CS"/>
</dbReference>
<feature type="domain" description="AMP-dependent synthetase/ligase" evidence="3">
    <location>
        <begin position="476"/>
        <end position="823"/>
    </location>
</feature>
<evidence type="ECO:0000256" key="1">
    <source>
        <dbReference type="ARBA" id="ARBA00022450"/>
    </source>
</evidence>
<evidence type="ECO:0000313" key="5">
    <source>
        <dbReference type="EMBL" id="KAJ5112864.1"/>
    </source>
</evidence>
<reference evidence="5" key="2">
    <citation type="journal article" date="2023" name="IMA Fungus">
        <title>Comparative genomic study of the Penicillium genus elucidates a diverse pangenome and 15 lateral gene transfer events.</title>
        <authorList>
            <person name="Petersen C."/>
            <person name="Sorensen T."/>
            <person name="Nielsen M.R."/>
            <person name="Sondergaard T.E."/>
            <person name="Sorensen J.L."/>
            <person name="Fitzpatrick D.A."/>
            <person name="Frisvad J.C."/>
            <person name="Nielsen K.L."/>
        </authorList>
    </citation>
    <scope>NUCLEOTIDE SEQUENCE</scope>
    <source>
        <strain evidence="5">IBT 30069</strain>
    </source>
</reference>
<dbReference type="Proteomes" id="UP001149165">
    <property type="component" value="Unassembled WGS sequence"/>
</dbReference>
<proteinExistence type="predicted"/>
<reference evidence="5" key="1">
    <citation type="submission" date="2022-11" db="EMBL/GenBank/DDBJ databases">
        <authorList>
            <person name="Petersen C."/>
        </authorList>
    </citation>
    <scope>NUCLEOTIDE SEQUENCE</scope>
    <source>
        <strain evidence="5">IBT 30069</strain>
    </source>
</reference>
<evidence type="ECO:0000256" key="2">
    <source>
        <dbReference type="ARBA" id="ARBA00022553"/>
    </source>
</evidence>
<dbReference type="PANTHER" id="PTHR45527">
    <property type="entry name" value="NONRIBOSOMAL PEPTIDE SYNTHETASE"/>
    <property type="match status" value="1"/>
</dbReference>
<feature type="domain" description="Condensation" evidence="4">
    <location>
        <begin position="34"/>
        <end position="455"/>
    </location>
</feature>